<dbReference type="InterPro" id="IPR050764">
    <property type="entry name" value="CbbQ/NirQ/NorQ/GpvN"/>
</dbReference>
<evidence type="ECO:0000256" key="4">
    <source>
        <dbReference type="SAM" id="MobiDB-lite"/>
    </source>
</evidence>
<dbReference type="SUPFAM" id="SSF52540">
    <property type="entry name" value="P-loop containing nucleoside triphosphate hydrolases"/>
    <property type="match status" value="1"/>
</dbReference>
<dbReference type="Gene3D" id="1.10.8.80">
    <property type="entry name" value="Magnesium chelatase subunit I, C-Terminal domain"/>
    <property type="match status" value="1"/>
</dbReference>
<dbReference type="GO" id="GO:0005524">
    <property type="term" value="F:ATP binding"/>
    <property type="evidence" value="ECO:0007669"/>
    <property type="project" value="UniProtKB-KW"/>
</dbReference>
<dbReference type="FunFam" id="3.40.50.300:FF:000640">
    <property type="entry name" value="MoxR family ATPase"/>
    <property type="match status" value="1"/>
</dbReference>
<dbReference type="SMART" id="SM00382">
    <property type="entry name" value="AAA"/>
    <property type="match status" value="1"/>
</dbReference>
<evidence type="ECO:0000256" key="3">
    <source>
        <dbReference type="ARBA" id="ARBA00061607"/>
    </source>
</evidence>
<sequence length="364" mass="39576">MSSSAPDPGPPAPPVPRGSRKSGPKVAAGGPDHMAVAAPAVATPAVPTLDVSQVSELAKRVIGNVELAIVGKRKQLILSLVAWLSGGHILLEDVPGVAKTMLARALARSLGCQFKRVQCTPDLLPSDVTGTSIFNQKESEFEFRPGPVFTQILLADEINRATPRTQASLLEAMAEGRVTVDGKTYTLKPPFLVIATQNPVDHEGTFPLPEAQLDRFLMRFSLGYPTVEEELRMLDMLQRTHPVDTLEAVATAEQLVAAQAAIREVHVDPRVRHYLLQVVHQTRHSEHLALGGSPRATIALFRCSQAMAAIRGRSFVLPDDVKKVIPPVMNHRLILRPESRLRKLTTEKILDEILGEIAVPTIHA</sequence>
<dbReference type="InterPro" id="IPR003593">
    <property type="entry name" value="AAA+_ATPase"/>
</dbReference>
<dbReference type="PANTHER" id="PTHR42759:SF5">
    <property type="entry name" value="METHANOL DEHYDROGENASE REGULATOR"/>
    <property type="match status" value="1"/>
</dbReference>
<reference evidence="6 7" key="1">
    <citation type="submission" date="2020-08" db="EMBL/GenBank/DDBJ databases">
        <title>Genomic Encyclopedia of Type Strains, Phase III (KMG-III): the genomes of soil and plant-associated and newly described type strains.</title>
        <authorList>
            <person name="Whitman W."/>
        </authorList>
    </citation>
    <scope>NUCLEOTIDE SEQUENCE [LARGE SCALE GENOMIC DNA]</scope>
    <source>
        <strain evidence="6 7">CECT 8075</strain>
    </source>
</reference>
<keyword evidence="6" id="KW-0378">Hydrolase</keyword>
<comment type="similarity">
    <text evidence="3">Belongs to the MoxR family.</text>
</comment>
<dbReference type="PIRSF" id="PIRSF002849">
    <property type="entry name" value="AAA_ATPase_chaperone_MoxR_prd"/>
    <property type="match status" value="1"/>
</dbReference>
<evidence type="ECO:0000259" key="5">
    <source>
        <dbReference type="SMART" id="SM00382"/>
    </source>
</evidence>
<name>A0A7W5E260_9BACT</name>
<dbReference type="GO" id="GO:0016887">
    <property type="term" value="F:ATP hydrolysis activity"/>
    <property type="evidence" value="ECO:0007669"/>
    <property type="project" value="InterPro"/>
</dbReference>
<evidence type="ECO:0000313" key="7">
    <source>
        <dbReference type="Proteomes" id="UP000536179"/>
    </source>
</evidence>
<feature type="compositionally biased region" description="Pro residues" evidence="4">
    <location>
        <begin position="7"/>
        <end position="16"/>
    </location>
</feature>
<dbReference type="Proteomes" id="UP000536179">
    <property type="component" value="Unassembled WGS sequence"/>
</dbReference>
<dbReference type="Gene3D" id="3.40.50.300">
    <property type="entry name" value="P-loop containing nucleotide triphosphate hydrolases"/>
    <property type="match status" value="1"/>
</dbReference>
<dbReference type="InterPro" id="IPR011703">
    <property type="entry name" value="ATPase_AAA-3"/>
</dbReference>
<evidence type="ECO:0000313" key="6">
    <source>
        <dbReference type="EMBL" id="MBB3208829.1"/>
    </source>
</evidence>
<evidence type="ECO:0000256" key="2">
    <source>
        <dbReference type="ARBA" id="ARBA00022840"/>
    </source>
</evidence>
<comment type="caution">
    <text evidence="6">The sequence shown here is derived from an EMBL/GenBank/DDBJ whole genome shotgun (WGS) entry which is preliminary data.</text>
</comment>
<dbReference type="AlphaFoldDB" id="A0A7W5E260"/>
<dbReference type="EMBL" id="JACHXU010000018">
    <property type="protein sequence ID" value="MBB3208829.1"/>
    <property type="molecule type" value="Genomic_DNA"/>
</dbReference>
<keyword evidence="7" id="KW-1185">Reference proteome</keyword>
<proteinExistence type="inferred from homology"/>
<dbReference type="Pfam" id="PF07726">
    <property type="entry name" value="AAA_3"/>
    <property type="match status" value="1"/>
</dbReference>
<dbReference type="Pfam" id="PF17863">
    <property type="entry name" value="AAA_lid_2"/>
    <property type="match status" value="1"/>
</dbReference>
<feature type="domain" description="AAA+ ATPase" evidence="5">
    <location>
        <begin position="85"/>
        <end position="226"/>
    </location>
</feature>
<organism evidence="6 7">
    <name type="scientific">Aporhodopirellula rubra</name>
    <dbReference type="NCBI Taxonomy" id="980271"/>
    <lineage>
        <taxon>Bacteria</taxon>
        <taxon>Pseudomonadati</taxon>
        <taxon>Planctomycetota</taxon>
        <taxon>Planctomycetia</taxon>
        <taxon>Pirellulales</taxon>
        <taxon>Pirellulaceae</taxon>
        <taxon>Aporhodopirellula</taxon>
    </lineage>
</organism>
<evidence type="ECO:0000256" key="1">
    <source>
        <dbReference type="ARBA" id="ARBA00022741"/>
    </source>
</evidence>
<accession>A0A7W5E260</accession>
<feature type="region of interest" description="Disordered" evidence="4">
    <location>
        <begin position="1"/>
        <end position="31"/>
    </location>
</feature>
<keyword evidence="2" id="KW-0067">ATP-binding</keyword>
<protein>
    <submittedName>
        <fullName evidence="6">MoxR-like ATPase</fullName>
        <ecNumber evidence="6">3.6.3.-</ecNumber>
    </submittedName>
</protein>
<keyword evidence="1" id="KW-0547">Nucleotide-binding</keyword>
<dbReference type="CDD" id="cd00009">
    <property type="entry name" value="AAA"/>
    <property type="match status" value="1"/>
</dbReference>
<dbReference type="InterPro" id="IPR027417">
    <property type="entry name" value="P-loop_NTPase"/>
</dbReference>
<dbReference type="EC" id="3.6.3.-" evidence="6"/>
<gene>
    <name evidence="6" type="ORF">FHS27_004662</name>
</gene>
<dbReference type="InterPro" id="IPR041628">
    <property type="entry name" value="ChlI/MoxR_AAA_lid"/>
</dbReference>
<dbReference type="PANTHER" id="PTHR42759">
    <property type="entry name" value="MOXR FAMILY PROTEIN"/>
    <property type="match status" value="1"/>
</dbReference>